<evidence type="ECO:0000313" key="9">
    <source>
        <dbReference type="EMBL" id="CQH52378.1"/>
    </source>
</evidence>
<feature type="transmembrane region" description="Helical" evidence="7">
    <location>
        <begin position="20"/>
        <end position="40"/>
    </location>
</feature>
<feature type="transmembrane region" description="Helical" evidence="7">
    <location>
        <begin position="231"/>
        <end position="254"/>
    </location>
</feature>
<reference evidence="10" key="1">
    <citation type="journal article" date="2016" name="Environ. Microbiol.">
        <title>The complete genome of a viable archaeum isolated from 123-million-year-old rock salt.</title>
        <authorList>
            <person name="Jaakkola S.T."/>
            <person name="Pfeiffer F."/>
            <person name="Ravantti J.J."/>
            <person name="Guo Q."/>
            <person name="Liu Y."/>
            <person name="Chen X."/>
            <person name="Ma H."/>
            <person name="Yang C."/>
            <person name="Oksanen H.M."/>
            <person name="Bamford D.H."/>
        </authorList>
    </citation>
    <scope>NUCLEOTIDE SEQUENCE</scope>
    <source>
        <strain evidence="10">JI20-1</strain>
    </source>
</reference>
<sequence length="405" mass="40636">MVPHEPMHAPGTTDGERAGFDVLLVASGIWFLAKFLRYAFPPLFPQLRDLYGVSNGVLGAAFTAMMLVYALLQFPAGVVADRVGAARVVAAGVTVAGVAALLLSIPGPLAVLIGGMVLVGVGTGVHKTVAVDLLATLYPSRRGRALGVHDTFGAFGGVVAPAVVVAVAADPGWRALFLGGGVTGLALAVAFWLRTPDDVAATDGDEAGDSTDGAAALADYRALLGDRRFGAFLLVTVGFSFAYNGVVAFLPLYLADAAGLDGATASLLYSALFAVSLVQLTTGELSDRFSPLAVVAATLALATAGLFGLLVAGSPLALGATVVAFGLGSHGFRPVRGVYLVDVVPDSLAGGGLGVARTILMGAGAVAPAVVGFASERAGFRAAFGVLFAALAAAAVLAGWLLATE</sequence>
<dbReference type="EMBL" id="LN831302">
    <property type="protein sequence ID" value="CQH52378.1"/>
    <property type="molecule type" value="Genomic_DNA"/>
</dbReference>
<proteinExistence type="predicted"/>
<name>A0A0U5CWZ8_9EURY</name>
<comment type="subcellular location">
    <subcellularLocation>
        <location evidence="1">Cell membrane</location>
        <topology evidence="1">Multi-pass membrane protein</topology>
    </subcellularLocation>
</comment>
<dbReference type="InterPro" id="IPR050171">
    <property type="entry name" value="MFS_Transporters"/>
</dbReference>
<dbReference type="InterPro" id="IPR036259">
    <property type="entry name" value="MFS_trans_sf"/>
</dbReference>
<feature type="domain" description="Major facilitator superfamily (MFS) profile" evidence="8">
    <location>
        <begin position="22"/>
        <end position="405"/>
    </location>
</feature>
<feature type="transmembrane region" description="Helical" evidence="7">
    <location>
        <begin position="109"/>
        <end position="130"/>
    </location>
</feature>
<evidence type="ECO:0000256" key="6">
    <source>
        <dbReference type="ARBA" id="ARBA00023136"/>
    </source>
</evidence>
<evidence type="ECO:0000259" key="8">
    <source>
        <dbReference type="PROSITE" id="PS50850"/>
    </source>
</evidence>
<dbReference type="GO" id="GO:0005886">
    <property type="term" value="C:plasma membrane"/>
    <property type="evidence" value="ECO:0007669"/>
    <property type="project" value="UniProtKB-SubCell"/>
</dbReference>
<keyword evidence="5 7" id="KW-1133">Transmembrane helix</keyword>
<evidence type="ECO:0000256" key="3">
    <source>
        <dbReference type="ARBA" id="ARBA00022475"/>
    </source>
</evidence>
<dbReference type="InterPro" id="IPR020846">
    <property type="entry name" value="MFS_dom"/>
</dbReference>
<keyword evidence="10" id="KW-1185">Reference proteome</keyword>
<evidence type="ECO:0000256" key="4">
    <source>
        <dbReference type="ARBA" id="ARBA00022692"/>
    </source>
</evidence>
<gene>
    <name evidence="9" type="ORF">HHUB_1837</name>
</gene>
<keyword evidence="4 7" id="KW-0812">Transmembrane</keyword>
<dbReference type="KEGG" id="hhb:Hhub_1837"/>
<feature type="transmembrane region" description="Helical" evidence="7">
    <location>
        <begin position="151"/>
        <end position="169"/>
    </location>
</feature>
<feature type="transmembrane region" description="Helical" evidence="7">
    <location>
        <begin position="294"/>
        <end position="327"/>
    </location>
</feature>
<feature type="transmembrane region" description="Helical" evidence="7">
    <location>
        <begin position="383"/>
        <end position="403"/>
    </location>
</feature>
<organism evidence="9 10">
    <name type="scientific">Halobacterium hubeiense</name>
    <dbReference type="NCBI Taxonomy" id="1407499"/>
    <lineage>
        <taxon>Archaea</taxon>
        <taxon>Methanobacteriati</taxon>
        <taxon>Methanobacteriota</taxon>
        <taxon>Stenosarchaea group</taxon>
        <taxon>Halobacteria</taxon>
        <taxon>Halobacteriales</taxon>
        <taxon>Halobacteriaceae</taxon>
        <taxon>Halobacterium</taxon>
    </lineage>
</organism>
<accession>A0A0U5CWZ8</accession>
<dbReference type="SUPFAM" id="SSF103473">
    <property type="entry name" value="MFS general substrate transporter"/>
    <property type="match status" value="1"/>
</dbReference>
<evidence type="ECO:0000313" key="10">
    <source>
        <dbReference type="Proteomes" id="UP000066737"/>
    </source>
</evidence>
<dbReference type="InterPro" id="IPR011701">
    <property type="entry name" value="MFS"/>
</dbReference>
<dbReference type="Gene3D" id="1.20.1250.20">
    <property type="entry name" value="MFS general substrate transporter like domains"/>
    <property type="match status" value="2"/>
</dbReference>
<dbReference type="GO" id="GO:0022857">
    <property type="term" value="F:transmembrane transporter activity"/>
    <property type="evidence" value="ECO:0007669"/>
    <property type="project" value="InterPro"/>
</dbReference>
<evidence type="ECO:0000256" key="5">
    <source>
        <dbReference type="ARBA" id="ARBA00022989"/>
    </source>
</evidence>
<dbReference type="PANTHER" id="PTHR23517:SF3">
    <property type="entry name" value="INTEGRAL MEMBRANE TRANSPORT PROTEIN"/>
    <property type="match status" value="1"/>
</dbReference>
<feature type="transmembrane region" description="Helical" evidence="7">
    <location>
        <begin position="175"/>
        <end position="193"/>
    </location>
</feature>
<evidence type="ECO:0000256" key="2">
    <source>
        <dbReference type="ARBA" id="ARBA00022448"/>
    </source>
</evidence>
<keyword evidence="2" id="KW-0813">Transport</keyword>
<dbReference type="Pfam" id="PF07690">
    <property type="entry name" value="MFS_1"/>
    <property type="match status" value="1"/>
</dbReference>
<dbReference type="Proteomes" id="UP000066737">
    <property type="component" value="Chromosome I"/>
</dbReference>
<evidence type="ECO:0000256" key="7">
    <source>
        <dbReference type="SAM" id="Phobius"/>
    </source>
</evidence>
<keyword evidence="6 7" id="KW-0472">Membrane</keyword>
<feature type="transmembrane region" description="Helical" evidence="7">
    <location>
        <begin position="347"/>
        <end position="371"/>
    </location>
</feature>
<dbReference type="PROSITE" id="PS50850">
    <property type="entry name" value="MFS"/>
    <property type="match status" value="1"/>
</dbReference>
<evidence type="ECO:0000256" key="1">
    <source>
        <dbReference type="ARBA" id="ARBA00004651"/>
    </source>
</evidence>
<dbReference type="STRING" id="1407499.HHUB_1837"/>
<protein>
    <submittedName>
        <fullName evidence="9">Major facilitator superfamily transport protein</fullName>
    </submittedName>
</protein>
<feature type="transmembrane region" description="Helical" evidence="7">
    <location>
        <begin position="266"/>
        <end position="282"/>
    </location>
</feature>
<dbReference type="AlphaFoldDB" id="A0A0U5CWZ8"/>
<feature type="transmembrane region" description="Helical" evidence="7">
    <location>
        <begin position="52"/>
        <end position="72"/>
    </location>
</feature>
<feature type="transmembrane region" description="Helical" evidence="7">
    <location>
        <begin position="84"/>
        <end position="103"/>
    </location>
</feature>
<keyword evidence="3" id="KW-1003">Cell membrane</keyword>
<dbReference type="PANTHER" id="PTHR23517">
    <property type="entry name" value="RESISTANCE PROTEIN MDTM, PUTATIVE-RELATED-RELATED"/>
    <property type="match status" value="1"/>
</dbReference>